<dbReference type="CDD" id="cd00156">
    <property type="entry name" value="REC"/>
    <property type="match status" value="1"/>
</dbReference>
<dbReference type="SUPFAM" id="SSF52172">
    <property type="entry name" value="CheY-like"/>
    <property type="match status" value="1"/>
</dbReference>
<evidence type="ECO:0000256" key="3">
    <source>
        <dbReference type="ARBA" id="ARBA00024867"/>
    </source>
</evidence>
<evidence type="ECO:0000259" key="5">
    <source>
        <dbReference type="PROSITE" id="PS50110"/>
    </source>
</evidence>
<keyword evidence="2 4" id="KW-0597">Phosphoprotein</keyword>
<dbReference type="AlphaFoldDB" id="A0A4Z0RBY3"/>
<dbReference type="EMBL" id="SPQQ01000001">
    <property type="protein sequence ID" value="TGE39677.1"/>
    <property type="molecule type" value="Genomic_DNA"/>
</dbReference>
<accession>A0A4Z0RBY3</accession>
<dbReference type="InterPro" id="IPR050595">
    <property type="entry name" value="Bact_response_regulator"/>
</dbReference>
<evidence type="ECO:0000256" key="2">
    <source>
        <dbReference type="ARBA" id="ARBA00022553"/>
    </source>
</evidence>
<comment type="caution">
    <text evidence="6">The sequence shown here is derived from an EMBL/GenBank/DDBJ whole genome shotgun (WGS) entry which is preliminary data.</text>
</comment>
<sequence>MINNYILVVDDNNGIRRLMSEFFNQQGFYVREASDGSTALQLVMEEKPTLVLLDLRMPGLGGLEILAEIRDLAPETIVVIMSAYFDAKDLKKAVEEGKIEHFIIKPFNLEEVRILIYELLNKSNNPLKQTLNPSSFA</sequence>
<name>A0A4Z0RBY3_9FIRM</name>
<feature type="domain" description="Response regulatory" evidence="5">
    <location>
        <begin position="5"/>
        <end position="120"/>
    </location>
</feature>
<evidence type="ECO:0000313" key="7">
    <source>
        <dbReference type="Proteomes" id="UP000298460"/>
    </source>
</evidence>
<dbReference type="InterPro" id="IPR011006">
    <property type="entry name" value="CheY-like_superfamily"/>
</dbReference>
<gene>
    <name evidence="6" type="ORF">E4K67_01370</name>
</gene>
<evidence type="ECO:0000256" key="4">
    <source>
        <dbReference type="PROSITE-ProRule" id="PRU00169"/>
    </source>
</evidence>
<dbReference type="OrthoDB" id="9808843at2"/>
<proteinExistence type="predicted"/>
<dbReference type="SMART" id="SM00448">
    <property type="entry name" value="REC"/>
    <property type="match status" value="1"/>
</dbReference>
<keyword evidence="7" id="KW-1185">Reference proteome</keyword>
<dbReference type="InterPro" id="IPR001789">
    <property type="entry name" value="Sig_transdc_resp-reg_receiver"/>
</dbReference>
<comment type="function">
    <text evidence="3">May play the central regulatory role in sporulation. It may be an element of the effector pathway responsible for the activation of sporulation genes in response to nutritional stress. Spo0A may act in concert with spo0H (a sigma factor) to control the expression of some genes that are critical to the sporulation process.</text>
</comment>
<evidence type="ECO:0000256" key="1">
    <source>
        <dbReference type="ARBA" id="ARBA00018672"/>
    </source>
</evidence>
<organism evidence="6 7">
    <name type="scientific">Desulfosporosinus fructosivorans</name>
    <dbReference type="NCBI Taxonomy" id="2018669"/>
    <lineage>
        <taxon>Bacteria</taxon>
        <taxon>Bacillati</taxon>
        <taxon>Bacillota</taxon>
        <taxon>Clostridia</taxon>
        <taxon>Eubacteriales</taxon>
        <taxon>Desulfitobacteriaceae</taxon>
        <taxon>Desulfosporosinus</taxon>
    </lineage>
</organism>
<dbReference type="Proteomes" id="UP000298460">
    <property type="component" value="Unassembled WGS sequence"/>
</dbReference>
<dbReference type="Gene3D" id="3.40.50.2300">
    <property type="match status" value="1"/>
</dbReference>
<evidence type="ECO:0000313" key="6">
    <source>
        <dbReference type="EMBL" id="TGE39677.1"/>
    </source>
</evidence>
<reference evidence="6 7" key="1">
    <citation type="submission" date="2019-03" db="EMBL/GenBank/DDBJ databases">
        <title>Draft Genome Sequence of Desulfosporosinus fructosivorans Strain 63.6F, Isolated from Marine Sediment in the Baltic Sea.</title>
        <authorList>
            <person name="Hausmann B."/>
            <person name="Vandieken V."/>
            <person name="Pjevac P."/>
            <person name="Schreck K."/>
            <person name="Herbold C.W."/>
            <person name="Loy A."/>
        </authorList>
    </citation>
    <scope>NUCLEOTIDE SEQUENCE [LARGE SCALE GENOMIC DNA]</scope>
    <source>
        <strain evidence="6 7">63.6F</strain>
    </source>
</reference>
<dbReference type="Pfam" id="PF00072">
    <property type="entry name" value="Response_reg"/>
    <property type="match status" value="1"/>
</dbReference>
<dbReference type="PANTHER" id="PTHR44591:SF3">
    <property type="entry name" value="RESPONSE REGULATORY DOMAIN-CONTAINING PROTEIN"/>
    <property type="match status" value="1"/>
</dbReference>
<dbReference type="PANTHER" id="PTHR44591">
    <property type="entry name" value="STRESS RESPONSE REGULATOR PROTEIN 1"/>
    <property type="match status" value="1"/>
</dbReference>
<dbReference type="GO" id="GO:0000160">
    <property type="term" value="P:phosphorelay signal transduction system"/>
    <property type="evidence" value="ECO:0007669"/>
    <property type="project" value="InterPro"/>
</dbReference>
<protein>
    <recommendedName>
        <fullName evidence="1">Stage 0 sporulation protein A homolog</fullName>
    </recommendedName>
</protein>
<feature type="modified residue" description="4-aspartylphosphate" evidence="4">
    <location>
        <position position="54"/>
    </location>
</feature>
<dbReference type="PROSITE" id="PS50110">
    <property type="entry name" value="RESPONSE_REGULATORY"/>
    <property type="match status" value="1"/>
</dbReference>